<proteinExistence type="predicted"/>
<comment type="caution">
    <text evidence="2">The sequence shown here is derived from an EMBL/GenBank/DDBJ whole genome shotgun (WGS) entry which is preliminary data.</text>
</comment>
<feature type="compositionally biased region" description="Basic and acidic residues" evidence="1">
    <location>
        <begin position="11"/>
        <end position="22"/>
    </location>
</feature>
<dbReference type="AlphaFoldDB" id="A0A3B9QWK3"/>
<dbReference type="Proteomes" id="UP000260925">
    <property type="component" value="Unassembled WGS sequence"/>
</dbReference>
<accession>A0A3B9QWK3</accession>
<name>A0A3B9QWK3_9CORY</name>
<organism evidence="2 3">
    <name type="scientific">Corynebacterium variabile</name>
    <dbReference type="NCBI Taxonomy" id="1727"/>
    <lineage>
        <taxon>Bacteria</taxon>
        <taxon>Bacillati</taxon>
        <taxon>Actinomycetota</taxon>
        <taxon>Actinomycetes</taxon>
        <taxon>Mycobacteriales</taxon>
        <taxon>Corynebacteriaceae</taxon>
        <taxon>Corynebacterium</taxon>
    </lineage>
</organism>
<reference evidence="2 3" key="1">
    <citation type="journal article" date="2018" name="Nat. Biotechnol.">
        <title>A standardized bacterial taxonomy based on genome phylogeny substantially revises the tree of life.</title>
        <authorList>
            <person name="Parks D.H."/>
            <person name="Chuvochina M."/>
            <person name="Waite D.W."/>
            <person name="Rinke C."/>
            <person name="Skarshewski A."/>
            <person name="Chaumeil P.A."/>
            <person name="Hugenholtz P."/>
        </authorList>
    </citation>
    <scope>NUCLEOTIDE SEQUENCE [LARGE SCALE GENOMIC DNA]</scope>
    <source>
        <strain evidence="2">UBA9851</strain>
    </source>
</reference>
<sequence length="89" mass="9855">MLFGSGMGDLAQRDSFSDSSRADEDEGAGRPAVESRDLKCFIGGVQYICASCEHQWSLVEARAIGVRLTWRRRGSHVQIIARIAKKEDV</sequence>
<evidence type="ECO:0000313" key="3">
    <source>
        <dbReference type="Proteomes" id="UP000260925"/>
    </source>
</evidence>
<protein>
    <submittedName>
        <fullName evidence="2">Uncharacterized protein</fullName>
    </submittedName>
</protein>
<evidence type="ECO:0000313" key="2">
    <source>
        <dbReference type="EMBL" id="HAF73137.1"/>
    </source>
</evidence>
<dbReference type="EMBL" id="DMDD01000241">
    <property type="protein sequence ID" value="HAF73137.1"/>
    <property type="molecule type" value="Genomic_DNA"/>
</dbReference>
<feature type="region of interest" description="Disordered" evidence="1">
    <location>
        <begin position="1"/>
        <end position="33"/>
    </location>
</feature>
<evidence type="ECO:0000256" key="1">
    <source>
        <dbReference type="SAM" id="MobiDB-lite"/>
    </source>
</evidence>
<gene>
    <name evidence="2" type="ORF">DCL06_10255</name>
</gene>